<dbReference type="RefSeq" id="WP_386844331.1">
    <property type="nucleotide sequence ID" value="NZ_JBHUMK010000029.1"/>
</dbReference>
<feature type="compositionally biased region" description="Basic residues" evidence="1">
    <location>
        <begin position="1"/>
        <end position="17"/>
    </location>
</feature>
<accession>A0ABW5P217</accession>
<sequence>MSPQKARRTRKKCRSKPGSRVPEPPTLTVPTTWEGITQEFSGIKLERLLLLSALLSADDALGGGHWSELNTFRHLHPALLQNFTRAIIASEAQYDTLATPSTAHFLFTLINGVGELQNPPNMEDIPTMDGPTLVTDVFSLMWRHQARLDGRSVFMADVGRAHATLVHFPDQLATQIRAKQKTGYVHLDTHFKKTYGCSIDTVLQGLMLIFFRYATIFNSNGILNPSWLQQLRPDGGQMKVDEYSLRKYVDGALPQLPQLKIPEEELIAYLGRWLPPEEVPHFLALVSGTIDDLRVMLKRSPFSSGVEAFARLPLEVKPLLKLPDGQYVIPNLRSMQAGLARLPLTLLASDSNPNVMTCYGQGLEGYVVAATEDRLAGSGTTVIPEFRYKRSGTKNSIESADATLIEPGNRPTLIEVKAIRLPDYGLALPGSAAFKGIDDLITKTVLSGLNKAEDLTTSWPSPHSATLAAASTEPALVVVVYGESVPNFDGVFRTRINANHPLHPHLGRFVPLSIAEYEHHLDIARERGLSVIDLLQQSADEFKERDLLQMTSYVHLGNTWPKDPFVDRFTTDLLAGLSTDAVSDAPSDPSSPSTSGEAE</sequence>
<name>A0ABW5P217_9DEIO</name>
<comment type="caution">
    <text evidence="2">The sequence shown here is derived from an EMBL/GenBank/DDBJ whole genome shotgun (WGS) entry which is preliminary data.</text>
</comment>
<reference evidence="3" key="1">
    <citation type="journal article" date="2019" name="Int. J. Syst. Evol. Microbiol.">
        <title>The Global Catalogue of Microorganisms (GCM) 10K type strain sequencing project: providing services to taxonomists for standard genome sequencing and annotation.</title>
        <authorList>
            <consortium name="The Broad Institute Genomics Platform"/>
            <consortium name="The Broad Institute Genome Sequencing Center for Infectious Disease"/>
            <person name="Wu L."/>
            <person name="Ma J."/>
        </authorList>
    </citation>
    <scope>NUCLEOTIDE SEQUENCE [LARGE SCALE GENOMIC DNA]</scope>
    <source>
        <strain evidence="3">KCTC 33842</strain>
    </source>
</reference>
<protein>
    <submittedName>
        <fullName evidence="2">Uncharacterized protein</fullName>
    </submittedName>
</protein>
<feature type="region of interest" description="Disordered" evidence="1">
    <location>
        <begin position="580"/>
        <end position="599"/>
    </location>
</feature>
<feature type="region of interest" description="Disordered" evidence="1">
    <location>
        <begin position="1"/>
        <end position="27"/>
    </location>
</feature>
<evidence type="ECO:0000313" key="3">
    <source>
        <dbReference type="Proteomes" id="UP001597475"/>
    </source>
</evidence>
<dbReference type="EMBL" id="JBHUMK010000029">
    <property type="protein sequence ID" value="MFD2609174.1"/>
    <property type="molecule type" value="Genomic_DNA"/>
</dbReference>
<gene>
    <name evidence="2" type="ORF">ACFSR9_06940</name>
</gene>
<evidence type="ECO:0000256" key="1">
    <source>
        <dbReference type="SAM" id="MobiDB-lite"/>
    </source>
</evidence>
<dbReference type="Proteomes" id="UP001597475">
    <property type="component" value="Unassembled WGS sequence"/>
</dbReference>
<evidence type="ECO:0000313" key="2">
    <source>
        <dbReference type="EMBL" id="MFD2609174.1"/>
    </source>
</evidence>
<organism evidence="2 3">
    <name type="scientific">Deinococcus taklimakanensis</name>
    <dbReference type="NCBI Taxonomy" id="536443"/>
    <lineage>
        <taxon>Bacteria</taxon>
        <taxon>Thermotogati</taxon>
        <taxon>Deinococcota</taxon>
        <taxon>Deinococci</taxon>
        <taxon>Deinococcales</taxon>
        <taxon>Deinococcaceae</taxon>
        <taxon>Deinococcus</taxon>
    </lineage>
</organism>
<proteinExistence type="predicted"/>
<keyword evidence="3" id="KW-1185">Reference proteome</keyword>